<sequence>ENLKLMLLVDQQLQKLYAADTSKWNFRAKESAIDFRAVSRLVNVHREWQIT</sequence>
<accession>A0A0F8ZF79</accession>
<evidence type="ECO:0000313" key="1">
    <source>
        <dbReference type="EMBL" id="KKK65144.1"/>
    </source>
</evidence>
<organism evidence="1">
    <name type="scientific">marine sediment metagenome</name>
    <dbReference type="NCBI Taxonomy" id="412755"/>
    <lineage>
        <taxon>unclassified sequences</taxon>
        <taxon>metagenomes</taxon>
        <taxon>ecological metagenomes</taxon>
    </lineage>
</organism>
<protein>
    <submittedName>
        <fullName evidence="1">Uncharacterized protein</fullName>
    </submittedName>
</protein>
<reference evidence="1" key="1">
    <citation type="journal article" date="2015" name="Nature">
        <title>Complex archaea that bridge the gap between prokaryotes and eukaryotes.</title>
        <authorList>
            <person name="Spang A."/>
            <person name="Saw J.H."/>
            <person name="Jorgensen S.L."/>
            <person name="Zaremba-Niedzwiedzka K."/>
            <person name="Martijn J."/>
            <person name="Lind A.E."/>
            <person name="van Eijk R."/>
            <person name="Schleper C."/>
            <person name="Guy L."/>
            <person name="Ettema T.J."/>
        </authorList>
    </citation>
    <scope>NUCLEOTIDE SEQUENCE</scope>
</reference>
<name>A0A0F8ZF79_9ZZZZ</name>
<comment type="caution">
    <text evidence="1">The sequence shown here is derived from an EMBL/GenBank/DDBJ whole genome shotgun (WGS) entry which is preliminary data.</text>
</comment>
<gene>
    <name evidence="1" type="ORF">LCGC14_2977120</name>
</gene>
<proteinExistence type="predicted"/>
<dbReference type="EMBL" id="LAZR01060700">
    <property type="protein sequence ID" value="KKK65144.1"/>
    <property type="molecule type" value="Genomic_DNA"/>
</dbReference>
<feature type="non-terminal residue" evidence="1">
    <location>
        <position position="1"/>
    </location>
</feature>
<dbReference type="AlphaFoldDB" id="A0A0F8ZF79"/>